<feature type="domain" description="HIG1" evidence="6">
    <location>
        <begin position="18"/>
        <end position="104"/>
    </location>
</feature>
<keyword evidence="4 5" id="KW-0472">Membrane</keyword>
<dbReference type="EMBL" id="KQ414940">
    <property type="protein sequence ID" value="KOC59122.1"/>
    <property type="molecule type" value="Genomic_DNA"/>
</dbReference>
<dbReference type="PROSITE" id="PS51503">
    <property type="entry name" value="HIG1"/>
    <property type="match status" value="1"/>
</dbReference>
<evidence type="ECO:0000259" key="6">
    <source>
        <dbReference type="PROSITE" id="PS51503"/>
    </source>
</evidence>
<proteinExistence type="predicted"/>
<dbReference type="STRING" id="597456.A0A0L7QKH1"/>
<dbReference type="PANTHER" id="PTHR12297:SF18">
    <property type="entry name" value="HIG1 DOMAIN FAMILY MEMBER 2A"/>
    <property type="match status" value="1"/>
</dbReference>
<evidence type="ECO:0000256" key="5">
    <source>
        <dbReference type="SAM" id="Phobius"/>
    </source>
</evidence>
<dbReference type="GO" id="GO:0097250">
    <property type="term" value="P:mitochondrial respirasome assembly"/>
    <property type="evidence" value="ECO:0007669"/>
    <property type="project" value="TreeGrafter"/>
</dbReference>
<dbReference type="InterPro" id="IPR050355">
    <property type="entry name" value="RCF1"/>
</dbReference>
<evidence type="ECO:0000256" key="2">
    <source>
        <dbReference type="ARBA" id="ARBA00022692"/>
    </source>
</evidence>
<keyword evidence="8" id="KW-1185">Reference proteome</keyword>
<evidence type="ECO:0000256" key="4">
    <source>
        <dbReference type="ARBA" id="ARBA00023136"/>
    </source>
</evidence>
<dbReference type="Proteomes" id="UP000053825">
    <property type="component" value="Unassembled WGS sequence"/>
</dbReference>
<evidence type="ECO:0000313" key="8">
    <source>
        <dbReference type="Proteomes" id="UP000053825"/>
    </source>
</evidence>
<dbReference type="InterPro" id="IPR007667">
    <property type="entry name" value="Hypoxia_induced_domain"/>
</dbReference>
<keyword evidence="3 5" id="KW-1133">Transmembrane helix</keyword>
<comment type="subcellular location">
    <subcellularLocation>
        <location evidence="1">Mitochondrion membrane</location>
    </subcellularLocation>
</comment>
<gene>
    <name evidence="7" type="ORF">WH47_11198</name>
</gene>
<evidence type="ECO:0000313" key="7">
    <source>
        <dbReference type="EMBL" id="KOC59122.1"/>
    </source>
</evidence>
<accession>A0A0L7QKH1</accession>
<dbReference type="Gene3D" id="6.10.140.1320">
    <property type="match status" value="1"/>
</dbReference>
<sequence>MSKDTSTNSVKVSNELDWLSLYGTNGGIKTETFGERLIRKCKENPLVPIGTTATTAALTYGLWSFYCGNALLSQYMMRARVGAQAFTILSIVGGCIIAGNKDNA</sequence>
<feature type="transmembrane region" description="Helical" evidence="5">
    <location>
        <begin position="81"/>
        <end position="99"/>
    </location>
</feature>
<dbReference type="PANTHER" id="PTHR12297">
    <property type="entry name" value="HYPOXIA-INDUCBILE GENE 1 HIG1 -RELATED"/>
    <property type="match status" value="1"/>
</dbReference>
<dbReference type="GO" id="GO:0031966">
    <property type="term" value="C:mitochondrial membrane"/>
    <property type="evidence" value="ECO:0007669"/>
    <property type="project" value="UniProtKB-SubCell"/>
</dbReference>
<reference evidence="7 8" key="1">
    <citation type="submission" date="2015-07" db="EMBL/GenBank/DDBJ databases">
        <title>The genome of Habropoda laboriosa.</title>
        <authorList>
            <person name="Pan H."/>
            <person name="Kapheim K."/>
        </authorList>
    </citation>
    <scope>NUCLEOTIDE SEQUENCE [LARGE SCALE GENOMIC DNA]</scope>
    <source>
        <strain evidence="7">0110345459</strain>
    </source>
</reference>
<feature type="transmembrane region" description="Helical" evidence="5">
    <location>
        <begin position="46"/>
        <end position="66"/>
    </location>
</feature>
<dbReference type="AlphaFoldDB" id="A0A0L7QKH1"/>
<name>A0A0L7QKH1_9HYME</name>
<dbReference type="OrthoDB" id="6604018at2759"/>
<dbReference type="Pfam" id="PF04588">
    <property type="entry name" value="HIG_1_N"/>
    <property type="match status" value="1"/>
</dbReference>
<evidence type="ECO:0000256" key="3">
    <source>
        <dbReference type="ARBA" id="ARBA00022989"/>
    </source>
</evidence>
<evidence type="ECO:0000256" key="1">
    <source>
        <dbReference type="ARBA" id="ARBA00004325"/>
    </source>
</evidence>
<protein>
    <submittedName>
        <fullName evidence="7">HIG1 domain family member 2A</fullName>
    </submittedName>
</protein>
<organism evidence="7 8">
    <name type="scientific">Habropoda laboriosa</name>
    <dbReference type="NCBI Taxonomy" id="597456"/>
    <lineage>
        <taxon>Eukaryota</taxon>
        <taxon>Metazoa</taxon>
        <taxon>Ecdysozoa</taxon>
        <taxon>Arthropoda</taxon>
        <taxon>Hexapoda</taxon>
        <taxon>Insecta</taxon>
        <taxon>Pterygota</taxon>
        <taxon>Neoptera</taxon>
        <taxon>Endopterygota</taxon>
        <taxon>Hymenoptera</taxon>
        <taxon>Apocrita</taxon>
        <taxon>Aculeata</taxon>
        <taxon>Apoidea</taxon>
        <taxon>Anthophila</taxon>
        <taxon>Apidae</taxon>
        <taxon>Habropoda</taxon>
    </lineage>
</organism>
<keyword evidence="2 5" id="KW-0812">Transmembrane</keyword>